<dbReference type="GO" id="GO:0016020">
    <property type="term" value="C:membrane"/>
    <property type="evidence" value="ECO:0007669"/>
    <property type="project" value="UniProtKB-SubCell"/>
</dbReference>
<sequence length="501" mass="55827">MVNPSSNQNDETHEPLNPEIGRLLSSSSSDEHLDQISYQPIDIETPYSTTLPPSFSWNKLWQYTGPGFLMSIAFLDPGNLEGDLQAGAVSGYSLLWLLLLSTAMGLWIQVLSGRIGVVTGRHMAEICRDEYPFWVVLLLWVMAEVALIAADIQEVIGSAIAIKILSNGGVPLWAGVLITAFDCFIFLFLENYGVRKLEAVFAGFIAVMALSFAWMFADASPSGKELLLGLLIPKLGSKTVKKAVGILGGVITPHNIFLYSAVVQSRNIDLKKKSQVQEALYYYTIESSLAIFITFTINVFVTTIFAKGFYNTKEANTIGLLNAGYYLQERYGRDLFPVLYIWGIGLLAAGQSSTLTGTYAGQFIMDGFLDLQMRKWLRTLITRSCAIVPTIIVAIYFNRSEDSLDVLNQWLNVLQGMQIPFALIPLLKLVSCERIMGTFRIKTTMKMISWFVAGMVIMVNGCVLMQFFISEVKGLMTGFMFSFVNTAYVAFIWYLIMHLHT</sequence>
<feature type="transmembrane region" description="Helical" evidence="7">
    <location>
        <begin position="283"/>
        <end position="306"/>
    </location>
</feature>
<keyword evidence="5 7" id="KW-0472">Membrane</keyword>
<comment type="subcellular location">
    <subcellularLocation>
        <location evidence="1">Membrane</location>
        <topology evidence="1">Multi-pass membrane protein</topology>
    </subcellularLocation>
</comment>
<feature type="transmembrane region" description="Helical" evidence="7">
    <location>
        <begin position="475"/>
        <end position="496"/>
    </location>
</feature>
<protein>
    <submittedName>
        <fullName evidence="8">Uncharacterized protein</fullName>
    </submittedName>
</protein>
<feature type="transmembrane region" description="Helical" evidence="7">
    <location>
        <begin position="409"/>
        <end position="427"/>
    </location>
</feature>
<evidence type="ECO:0000256" key="2">
    <source>
        <dbReference type="ARBA" id="ARBA00009965"/>
    </source>
</evidence>
<dbReference type="AlphaFoldDB" id="A0AAD8NT95"/>
<evidence type="ECO:0000256" key="4">
    <source>
        <dbReference type="ARBA" id="ARBA00022989"/>
    </source>
</evidence>
<accession>A0AAD8NT95</accession>
<feature type="transmembrane region" description="Helical" evidence="7">
    <location>
        <begin position="243"/>
        <end position="262"/>
    </location>
</feature>
<keyword evidence="4 7" id="KW-1133">Transmembrane helix</keyword>
<evidence type="ECO:0000256" key="5">
    <source>
        <dbReference type="ARBA" id="ARBA00023136"/>
    </source>
</evidence>
<dbReference type="PRINTS" id="PR00447">
    <property type="entry name" value="NATRESASSCMP"/>
</dbReference>
<dbReference type="GO" id="GO:0005802">
    <property type="term" value="C:trans-Golgi network"/>
    <property type="evidence" value="ECO:0007669"/>
    <property type="project" value="TreeGrafter"/>
</dbReference>
<dbReference type="InterPro" id="IPR001046">
    <property type="entry name" value="NRAMP_fam"/>
</dbReference>
<comment type="caution">
    <text evidence="8">The sequence shown here is derived from an EMBL/GenBank/DDBJ whole genome shotgun (WGS) entry which is preliminary data.</text>
</comment>
<feature type="transmembrane region" description="Helical" evidence="7">
    <location>
        <begin position="200"/>
        <end position="217"/>
    </location>
</feature>
<comment type="similarity">
    <text evidence="2">Belongs to the NRAMP (TC 2.A.55) family.</text>
</comment>
<feature type="transmembrane region" description="Helical" evidence="7">
    <location>
        <begin position="448"/>
        <end position="469"/>
    </location>
</feature>
<dbReference type="GO" id="GO:0005384">
    <property type="term" value="F:manganese ion transmembrane transporter activity"/>
    <property type="evidence" value="ECO:0007669"/>
    <property type="project" value="TreeGrafter"/>
</dbReference>
<evidence type="ECO:0000256" key="6">
    <source>
        <dbReference type="SAM" id="MobiDB-lite"/>
    </source>
</evidence>
<dbReference type="EMBL" id="JAUHHV010000004">
    <property type="protein sequence ID" value="KAK1427485.1"/>
    <property type="molecule type" value="Genomic_DNA"/>
</dbReference>
<gene>
    <name evidence="8" type="ORF">QVD17_16171</name>
</gene>
<feature type="transmembrane region" description="Helical" evidence="7">
    <location>
        <begin position="131"/>
        <end position="150"/>
    </location>
</feature>
<evidence type="ECO:0000256" key="7">
    <source>
        <dbReference type="SAM" id="Phobius"/>
    </source>
</evidence>
<name>A0AAD8NT95_TARER</name>
<reference evidence="8" key="1">
    <citation type="journal article" date="2023" name="bioRxiv">
        <title>Improved chromosome-level genome assembly for marigold (Tagetes erecta).</title>
        <authorList>
            <person name="Jiang F."/>
            <person name="Yuan L."/>
            <person name="Wang S."/>
            <person name="Wang H."/>
            <person name="Xu D."/>
            <person name="Wang A."/>
            <person name="Fan W."/>
        </authorList>
    </citation>
    <scope>NUCLEOTIDE SEQUENCE</scope>
    <source>
        <strain evidence="8">WSJ</strain>
        <tissue evidence="8">Leaf</tissue>
    </source>
</reference>
<evidence type="ECO:0000256" key="1">
    <source>
        <dbReference type="ARBA" id="ARBA00004141"/>
    </source>
</evidence>
<organism evidence="8 9">
    <name type="scientific">Tagetes erecta</name>
    <name type="common">African marigold</name>
    <dbReference type="NCBI Taxonomy" id="13708"/>
    <lineage>
        <taxon>Eukaryota</taxon>
        <taxon>Viridiplantae</taxon>
        <taxon>Streptophyta</taxon>
        <taxon>Embryophyta</taxon>
        <taxon>Tracheophyta</taxon>
        <taxon>Spermatophyta</taxon>
        <taxon>Magnoliopsida</taxon>
        <taxon>eudicotyledons</taxon>
        <taxon>Gunneridae</taxon>
        <taxon>Pentapetalae</taxon>
        <taxon>asterids</taxon>
        <taxon>campanulids</taxon>
        <taxon>Asterales</taxon>
        <taxon>Asteraceae</taxon>
        <taxon>Asteroideae</taxon>
        <taxon>Heliantheae alliance</taxon>
        <taxon>Tageteae</taxon>
        <taxon>Tagetes</taxon>
    </lineage>
</organism>
<feature type="transmembrane region" description="Helical" evidence="7">
    <location>
        <begin position="380"/>
        <end position="397"/>
    </location>
</feature>
<dbReference type="HAMAP" id="MF_00221">
    <property type="entry name" value="NRAMP"/>
    <property type="match status" value="1"/>
</dbReference>
<dbReference type="Pfam" id="PF01566">
    <property type="entry name" value="Nramp"/>
    <property type="match status" value="1"/>
</dbReference>
<evidence type="ECO:0000256" key="3">
    <source>
        <dbReference type="ARBA" id="ARBA00022692"/>
    </source>
</evidence>
<feature type="transmembrane region" description="Helical" evidence="7">
    <location>
        <begin position="170"/>
        <end position="188"/>
    </location>
</feature>
<dbReference type="GO" id="GO:0015086">
    <property type="term" value="F:cadmium ion transmembrane transporter activity"/>
    <property type="evidence" value="ECO:0007669"/>
    <property type="project" value="TreeGrafter"/>
</dbReference>
<dbReference type="PANTHER" id="PTHR11706">
    <property type="entry name" value="SOLUTE CARRIER PROTEIN FAMILY 11 MEMBER"/>
    <property type="match status" value="1"/>
</dbReference>
<evidence type="ECO:0000313" key="9">
    <source>
        <dbReference type="Proteomes" id="UP001229421"/>
    </source>
</evidence>
<evidence type="ECO:0000313" key="8">
    <source>
        <dbReference type="EMBL" id="KAK1427485.1"/>
    </source>
</evidence>
<dbReference type="GO" id="GO:0034755">
    <property type="term" value="P:iron ion transmembrane transport"/>
    <property type="evidence" value="ECO:0007669"/>
    <property type="project" value="TreeGrafter"/>
</dbReference>
<keyword evidence="3 7" id="KW-0812">Transmembrane</keyword>
<keyword evidence="9" id="KW-1185">Reference proteome</keyword>
<dbReference type="NCBIfam" id="TIGR01197">
    <property type="entry name" value="nramp"/>
    <property type="match status" value="1"/>
</dbReference>
<feature type="region of interest" description="Disordered" evidence="6">
    <location>
        <begin position="1"/>
        <end position="24"/>
    </location>
</feature>
<dbReference type="PANTHER" id="PTHR11706:SF104">
    <property type="entry name" value="METAL TRANSPORTER NRAMP2"/>
    <property type="match status" value="1"/>
</dbReference>
<dbReference type="NCBIfam" id="NF037982">
    <property type="entry name" value="Nramp_1"/>
    <property type="match status" value="1"/>
</dbReference>
<feature type="transmembrane region" description="Helical" evidence="7">
    <location>
        <begin position="339"/>
        <end position="360"/>
    </location>
</feature>
<feature type="transmembrane region" description="Helical" evidence="7">
    <location>
        <begin position="89"/>
        <end position="110"/>
    </location>
</feature>
<dbReference type="Proteomes" id="UP001229421">
    <property type="component" value="Unassembled WGS sequence"/>
</dbReference>
<proteinExistence type="inferred from homology"/>